<evidence type="ECO:0000256" key="1">
    <source>
        <dbReference type="SAM" id="MobiDB-lite"/>
    </source>
</evidence>
<feature type="compositionally biased region" description="Basic and acidic residues" evidence="1">
    <location>
        <begin position="385"/>
        <end position="403"/>
    </location>
</feature>
<dbReference type="Proteomes" id="UP000184330">
    <property type="component" value="Unassembled WGS sequence"/>
</dbReference>
<keyword evidence="4" id="KW-1185">Reference proteome</keyword>
<sequence length="469" mass="53074">MSCSCCSPASTKGFDPFIDGSKLESRCRLDNTRSRFKSPMVRPEDQESSLQKLPIEVYHNVLQYLDIGTLTSMRAVSQYTRASIDSLHPYKELHDFAPQALRACLSTEMAPHIPLLRLHNALTTQECHYCKQTYFPHSPSFLFTEPLLTCIRSASPESTFGTHLSLWEGHRICVFCARNSPSLKPAELNHLLTLCASKKSSVPATSLYSIPKLRALPGTYSTASVHETKRFTLMLPGLITAGKTLSDREARILNTDTSDSNTIYHHPFVRSEDESDISPSIGYLSPETDRLVSFRYTTILSLPFLNPTTKKFQHGILCQECCLRMRYTERMWKAEQRHRRQTGRSPVASNARRRVINGLRREASKYYAVAHESDVSSSANGDVSGGEKGKGKRKAGEGDEMSIQEHYREVHIRKVWEIGPHEEAWRNRHKGPALPLLRNEDFWQPPVKKVKIFEDKPTVEVKVAQVAGN</sequence>
<dbReference type="STRING" id="576137.A0A1L7XD63"/>
<protein>
    <recommendedName>
        <fullName evidence="2">F-box domain-containing protein</fullName>
    </recommendedName>
</protein>
<dbReference type="AlphaFoldDB" id="A0A1L7XD63"/>
<feature type="domain" description="F-box" evidence="2">
    <location>
        <begin position="47"/>
        <end position="93"/>
    </location>
</feature>
<dbReference type="OrthoDB" id="2687876at2759"/>
<dbReference type="Pfam" id="PF00646">
    <property type="entry name" value="F-box"/>
    <property type="match status" value="1"/>
</dbReference>
<evidence type="ECO:0000313" key="4">
    <source>
        <dbReference type="Proteomes" id="UP000184330"/>
    </source>
</evidence>
<evidence type="ECO:0000313" key="3">
    <source>
        <dbReference type="EMBL" id="CZR62964.1"/>
    </source>
</evidence>
<organism evidence="3 4">
    <name type="scientific">Phialocephala subalpina</name>
    <dbReference type="NCBI Taxonomy" id="576137"/>
    <lineage>
        <taxon>Eukaryota</taxon>
        <taxon>Fungi</taxon>
        <taxon>Dikarya</taxon>
        <taxon>Ascomycota</taxon>
        <taxon>Pezizomycotina</taxon>
        <taxon>Leotiomycetes</taxon>
        <taxon>Helotiales</taxon>
        <taxon>Mollisiaceae</taxon>
        <taxon>Phialocephala</taxon>
        <taxon>Phialocephala fortinii species complex</taxon>
    </lineage>
</organism>
<dbReference type="PROSITE" id="PS50181">
    <property type="entry name" value="FBOX"/>
    <property type="match status" value="1"/>
</dbReference>
<evidence type="ECO:0000259" key="2">
    <source>
        <dbReference type="PROSITE" id="PS50181"/>
    </source>
</evidence>
<reference evidence="3 4" key="1">
    <citation type="submission" date="2016-03" db="EMBL/GenBank/DDBJ databases">
        <authorList>
            <person name="Ploux O."/>
        </authorList>
    </citation>
    <scope>NUCLEOTIDE SEQUENCE [LARGE SCALE GENOMIC DNA]</scope>
    <source>
        <strain evidence="3 4">UAMH 11012</strain>
    </source>
</reference>
<dbReference type="InterPro" id="IPR001810">
    <property type="entry name" value="F-box_dom"/>
</dbReference>
<accession>A0A1L7XD63</accession>
<dbReference type="EMBL" id="FJOG01000022">
    <property type="protein sequence ID" value="CZR62964.1"/>
    <property type="molecule type" value="Genomic_DNA"/>
</dbReference>
<dbReference type="InterPro" id="IPR036047">
    <property type="entry name" value="F-box-like_dom_sf"/>
</dbReference>
<proteinExistence type="predicted"/>
<gene>
    <name evidence="3" type="ORF">PAC_12861</name>
</gene>
<name>A0A1L7XD63_9HELO</name>
<dbReference type="SUPFAM" id="SSF81383">
    <property type="entry name" value="F-box domain"/>
    <property type="match status" value="1"/>
</dbReference>
<feature type="region of interest" description="Disordered" evidence="1">
    <location>
        <begin position="376"/>
        <end position="403"/>
    </location>
</feature>